<evidence type="ECO:0000256" key="3">
    <source>
        <dbReference type="ARBA" id="ARBA00011956"/>
    </source>
</evidence>
<dbReference type="PANTHER" id="PTHR42742">
    <property type="entry name" value="TRANSCRIPTIONAL REPRESSOR MPRA"/>
    <property type="match status" value="1"/>
</dbReference>
<evidence type="ECO:0000256" key="8">
    <source>
        <dbReference type="PIRSR" id="PIRSR036894-1"/>
    </source>
</evidence>
<dbReference type="OrthoDB" id="9808275at2"/>
<feature type="binding site" evidence="8">
    <location>
        <position position="115"/>
    </location>
    <ligand>
        <name>Zn(2+)</name>
        <dbReference type="ChEBI" id="CHEBI:29105"/>
    </ligand>
</feature>
<keyword evidence="13" id="KW-1185">Reference proteome</keyword>
<accession>A0A2W0H3S9</accession>
<dbReference type="InterPro" id="IPR046457">
    <property type="entry name" value="PMI_typeI_cat"/>
</dbReference>
<dbReference type="NCBIfam" id="TIGR00218">
    <property type="entry name" value="manA"/>
    <property type="match status" value="1"/>
</dbReference>
<feature type="binding site" evidence="8">
    <location>
        <position position="97"/>
    </location>
    <ligand>
        <name>Zn(2+)</name>
        <dbReference type="ChEBI" id="CHEBI:29105"/>
    </ligand>
</feature>
<proteinExistence type="inferred from homology"/>
<dbReference type="GO" id="GO:0008270">
    <property type="term" value="F:zinc ion binding"/>
    <property type="evidence" value="ECO:0007669"/>
    <property type="project" value="UniProtKB-UniRule"/>
</dbReference>
<evidence type="ECO:0000256" key="9">
    <source>
        <dbReference type="PIRSR" id="PIRSR036894-2"/>
    </source>
</evidence>
<dbReference type="InterPro" id="IPR011051">
    <property type="entry name" value="RmlC_Cupin_sf"/>
</dbReference>
<dbReference type="RefSeq" id="WP_110521114.1">
    <property type="nucleotide sequence ID" value="NZ_PDOF01000003.1"/>
</dbReference>
<dbReference type="InterPro" id="IPR051804">
    <property type="entry name" value="Carb_Metab_Reg_Kinase/Isom"/>
</dbReference>
<dbReference type="EMBL" id="PDOF01000003">
    <property type="protein sequence ID" value="PYZ95837.1"/>
    <property type="molecule type" value="Genomic_DNA"/>
</dbReference>
<protein>
    <recommendedName>
        <fullName evidence="3 7">Mannose-6-phosphate isomerase</fullName>
        <ecNumber evidence="3 7">5.3.1.8</ecNumber>
    </recommendedName>
</protein>
<evidence type="ECO:0000313" key="13">
    <source>
        <dbReference type="Proteomes" id="UP000248066"/>
    </source>
</evidence>
<evidence type="ECO:0000259" key="10">
    <source>
        <dbReference type="Pfam" id="PF20511"/>
    </source>
</evidence>
<evidence type="ECO:0000313" key="12">
    <source>
        <dbReference type="EMBL" id="PYZ95837.1"/>
    </source>
</evidence>
<comment type="similarity">
    <text evidence="2 7">Belongs to the mannose-6-phosphate isomerase type 1 family.</text>
</comment>
<dbReference type="SUPFAM" id="SSF51182">
    <property type="entry name" value="RmlC-like cupins"/>
    <property type="match status" value="1"/>
</dbReference>
<dbReference type="InterPro" id="IPR014628">
    <property type="entry name" value="Man6P_isomerase_Firm_short"/>
</dbReference>
<organism evidence="12 13">
    <name type="scientific">Alteribacter lacisalsi</name>
    <dbReference type="NCBI Taxonomy" id="2045244"/>
    <lineage>
        <taxon>Bacteria</taxon>
        <taxon>Bacillati</taxon>
        <taxon>Bacillota</taxon>
        <taxon>Bacilli</taxon>
        <taxon>Bacillales</taxon>
        <taxon>Bacillaceae</taxon>
        <taxon>Alteribacter</taxon>
    </lineage>
</organism>
<dbReference type="InterPro" id="IPR049071">
    <property type="entry name" value="MPI_cupin_dom"/>
</dbReference>
<evidence type="ECO:0000256" key="4">
    <source>
        <dbReference type="ARBA" id="ARBA00022723"/>
    </source>
</evidence>
<dbReference type="CDD" id="cd07010">
    <property type="entry name" value="cupin_PMI_type_I_N_bac"/>
    <property type="match status" value="1"/>
</dbReference>
<dbReference type="Pfam" id="PF20511">
    <property type="entry name" value="PMI_typeI_cat"/>
    <property type="match status" value="1"/>
</dbReference>
<sequence>MTNILFLSPEFKEKIWGGSRLLTQFDYPIPSDRTGECWGISGHKNGTNRVTGGPHDGKTVRELWENNRQLFNNEPGDEFPLLVKIIDAQDDLSVQVHPDDTYAKEHENYAFGKTECWYILDHDPDAKLILGHSAKSREELTQMVDDGEWDRLFRDVPVQKGDFYYVPSGTVHAIGKGIMILEIQQSSDITYRFYDYDRTDDAGNTRDLHLKDSVACSMVPHKDAKPEQSETREGGLHITRLISEQYFTVDHWKLNGHTSRINDHYLLMSVIEGEGTITEDGETRTIRKGVHFIIPATVRSYELNGSLTLMASQTTR</sequence>
<dbReference type="InterPro" id="IPR014710">
    <property type="entry name" value="RmlC-like_jellyroll"/>
</dbReference>
<gene>
    <name evidence="12" type="primary">manA</name>
    <name evidence="12" type="ORF">CR205_15755</name>
</gene>
<dbReference type="GO" id="GO:0005975">
    <property type="term" value="P:carbohydrate metabolic process"/>
    <property type="evidence" value="ECO:0007669"/>
    <property type="project" value="UniProtKB-UniRule"/>
</dbReference>
<evidence type="ECO:0000256" key="6">
    <source>
        <dbReference type="ARBA" id="ARBA00023235"/>
    </source>
</evidence>
<feature type="active site" evidence="9">
    <location>
        <position position="192"/>
    </location>
</feature>
<comment type="caution">
    <text evidence="12">The sequence shown here is derived from an EMBL/GenBank/DDBJ whole genome shotgun (WGS) entry which is preliminary data.</text>
</comment>
<dbReference type="PANTHER" id="PTHR42742:SF3">
    <property type="entry name" value="FRUCTOKINASE"/>
    <property type="match status" value="1"/>
</dbReference>
<feature type="domain" description="Mannose-6-phosphate isomerase cupin" evidence="11">
    <location>
        <begin position="238"/>
        <end position="312"/>
    </location>
</feature>
<dbReference type="Pfam" id="PF21621">
    <property type="entry name" value="MPI_cupin_dom"/>
    <property type="match status" value="1"/>
</dbReference>
<name>A0A2W0H3S9_9BACI</name>
<comment type="cofactor">
    <cofactor evidence="8">
        <name>Zn(2+)</name>
        <dbReference type="ChEBI" id="CHEBI:29105"/>
    </cofactor>
    <text evidence="8">Binds 1 zinc ion per subunit.</text>
</comment>
<evidence type="ECO:0000256" key="2">
    <source>
        <dbReference type="ARBA" id="ARBA00010772"/>
    </source>
</evidence>
<evidence type="ECO:0000256" key="5">
    <source>
        <dbReference type="ARBA" id="ARBA00022833"/>
    </source>
</evidence>
<dbReference type="EC" id="5.3.1.8" evidence="3 7"/>
<dbReference type="InterPro" id="IPR001250">
    <property type="entry name" value="Man6P_Isoase-1"/>
</dbReference>
<keyword evidence="5 7" id="KW-0862">Zinc</keyword>
<dbReference type="AlphaFoldDB" id="A0A2W0H3S9"/>
<feature type="binding site" evidence="8">
    <location>
        <position position="172"/>
    </location>
    <ligand>
        <name>Zn(2+)</name>
        <dbReference type="ChEBI" id="CHEBI:29105"/>
    </ligand>
</feature>
<comment type="catalytic activity">
    <reaction evidence="1 7">
        <text>D-mannose 6-phosphate = D-fructose 6-phosphate</text>
        <dbReference type="Rhea" id="RHEA:12356"/>
        <dbReference type="ChEBI" id="CHEBI:58735"/>
        <dbReference type="ChEBI" id="CHEBI:61527"/>
        <dbReference type="EC" id="5.3.1.8"/>
    </reaction>
</comment>
<evidence type="ECO:0000259" key="11">
    <source>
        <dbReference type="Pfam" id="PF21621"/>
    </source>
</evidence>
<evidence type="ECO:0000256" key="1">
    <source>
        <dbReference type="ARBA" id="ARBA00000757"/>
    </source>
</evidence>
<keyword evidence="6 7" id="KW-0413">Isomerase</keyword>
<dbReference type="GO" id="GO:0004476">
    <property type="term" value="F:mannose-6-phosphate isomerase activity"/>
    <property type="evidence" value="ECO:0007669"/>
    <property type="project" value="UniProtKB-UniRule"/>
</dbReference>
<dbReference type="PIRSF" id="PIRSF036894">
    <property type="entry name" value="PMI_Firm_short"/>
    <property type="match status" value="1"/>
</dbReference>
<evidence type="ECO:0000256" key="7">
    <source>
        <dbReference type="PIRNR" id="PIRNR036894"/>
    </source>
</evidence>
<dbReference type="Proteomes" id="UP000248066">
    <property type="component" value="Unassembled WGS sequence"/>
</dbReference>
<reference evidence="12 13" key="1">
    <citation type="submission" date="2017-10" db="EMBL/GenBank/DDBJ databases">
        <title>Bacillus sp. nov., a halophilic bacterium isolated from a Yangshapao Lake.</title>
        <authorList>
            <person name="Wang H."/>
        </authorList>
    </citation>
    <scope>NUCLEOTIDE SEQUENCE [LARGE SCALE GENOMIC DNA]</scope>
    <source>
        <strain evidence="12 13">YSP-3</strain>
    </source>
</reference>
<keyword evidence="4 7" id="KW-0479">Metal-binding</keyword>
<dbReference type="Gene3D" id="2.60.120.10">
    <property type="entry name" value="Jelly Rolls"/>
    <property type="match status" value="2"/>
</dbReference>
<feature type="domain" description="Phosphomannose isomerase type I catalytic" evidence="10">
    <location>
        <begin position="6"/>
        <end position="105"/>
    </location>
</feature>